<dbReference type="SUPFAM" id="SSF57625">
    <property type="entry name" value="Invertebrate chitin-binding proteins"/>
    <property type="match status" value="1"/>
</dbReference>
<dbReference type="PROSITE" id="PS00332">
    <property type="entry name" value="SOD_CU_ZN_2"/>
    <property type="match status" value="1"/>
</dbReference>
<evidence type="ECO:0000256" key="2">
    <source>
        <dbReference type="SAM" id="SignalP"/>
    </source>
</evidence>
<keyword evidence="5" id="KW-1185">Reference proteome</keyword>
<feature type="chain" id="PRO_5035912057" description="Superoxide dismutase [Cu-Zn]" evidence="2">
    <location>
        <begin position="16"/>
        <end position="243"/>
    </location>
</feature>
<feature type="signal peptide" evidence="2">
    <location>
        <begin position="1"/>
        <end position="15"/>
    </location>
</feature>
<dbReference type="Pfam" id="PF00080">
    <property type="entry name" value="Sod_Cu"/>
    <property type="match status" value="1"/>
</dbReference>
<comment type="cofactor">
    <cofactor evidence="1">
        <name>Zn(2+)</name>
        <dbReference type="ChEBI" id="CHEBI:29105"/>
    </cofactor>
    <text evidence="1">Binds 1 zinc ion per subunit.</text>
</comment>
<dbReference type="AlphaFoldDB" id="A0A8S4NAX1"/>
<feature type="domain" description="Chitin-binding type-2" evidence="3">
    <location>
        <begin position="16"/>
        <end position="77"/>
    </location>
</feature>
<comment type="cofactor">
    <cofactor evidence="1">
        <name>Cu cation</name>
        <dbReference type="ChEBI" id="CHEBI:23378"/>
    </cofactor>
    <text evidence="1">Binds 1 copper ion per subunit.</text>
</comment>
<comment type="similarity">
    <text evidence="1">Belongs to the Cu-Zn superoxide dismutase family.</text>
</comment>
<keyword evidence="1" id="KW-0479">Metal-binding</keyword>
<dbReference type="Proteomes" id="UP000749559">
    <property type="component" value="Unassembled WGS sequence"/>
</dbReference>
<dbReference type="InterPro" id="IPR036508">
    <property type="entry name" value="Chitin-bd_dom_sf"/>
</dbReference>
<protein>
    <recommendedName>
        <fullName evidence="1">Superoxide dismutase [Cu-Zn]</fullName>
        <ecNumber evidence="1">1.15.1.1</ecNumber>
    </recommendedName>
</protein>
<dbReference type="Gene3D" id="2.60.40.200">
    <property type="entry name" value="Superoxide dismutase, copper/zinc binding domain"/>
    <property type="match status" value="1"/>
</dbReference>
<dbReference type="Pfam" id="PF01607">
    <property type="entry name" value="CBM_14"/>
    <property type="match status" value="1"/>
</dbReference>
<accession>A0A8S4NAX1</accession>
<comment type="catalytic activity">
    <reaction evidence="1">
        <text>2 superoxide + 2 H(+) = H2O2 + O2</text>
        <dbReference type="Rhea" id="RHEA:20696"/>
        <dbReference type="ChEBI" id="CHEBI:15378"/>
        <dbReference type="ChEBI" id="CHEBI:15379"/>
        <dbReference type="ChEBI" id="CHEBI:16240"/>
        <dbReference type="ChEBI" id="CHEBI:18421"/>
        <dbReference type="EC" id="1.15.1.1"/>
    </reaction>
</comment>
<keyword evidence="1" id="KW-0186">Copper</keyword>
<keyword evidence="1" id="KW-0862">Zinc</keyword>
<dbReference type="Gene3D" id="2.170.140.10">
    <property type="entry name" value="Chitin binding domain"/>
    <property type="match status" value="1"/>
</dbReference>
<keyword evidence="2" id="KW-0732">Signal</keyword>
<dbReference type="SUPFAM" id="SSF49329">
    <property type="entry name" value="Cu,Zn superoxide dismutase-like"/>
    <property type="match status" value="1"/>
</dbReference>
<dbReference type="PROSITE" id="PS50940">
    <property type="entry name" value="CHIT_BIND_II"/>
    <property type="match status" value="1"/>
</dbReference>
<dbReference type="SMART" id="SM00494">
    <property type="entry name" value="ChtBD2"/>
    <property type="match status" value="1"/>
</dbReference>
<reference evidence="4" key="1">
    <citation type="submission" date="2022-03" db="EMBL/GenBank/DDBJ databases">
        <authorList>
            <person name="Martin C."/>
        </authorList>
    </citation>
    <scope>NUCLEOTIDE SEQUENCE</scope>
</reference>
<dbReference type="EMBL" id="CAIIXF020000002">
    <property type="protein sequence ID" value="CAH1778225.1"/>
    <property type="molecule type" value="Genomic_DNA"/>
</dbReference>
<dbReference type="InterPro" id="IPR001424">
    <property type="entry name" value="SOD_Cu_Zn_dom"/>
</dbReference>
<dbReference type="EC" id="1.15.1.1" evidence="1"/>
<dbReference type="InterPro" id="IPR036423">
    <property type="entry name" value="SOD-like_Cu/Zn_dom_sf"/>
</dbReference>
<comment type="function">
    <text evidence="1">Destroys radicals which are normally produced within the cells and which are toxic to biological systems.</text>
</comment>
<dbReference type="PROSITE" id="PS00087">
    <property type="entry name" value="SOD_CU_ZN_1"/>
    <property type="match status" value="1"/>
</dbReference>
<name>A0A8S4NAX1_OWEFU</name>
<dbReference type="PRINTS" id="PR00068">
    <property type="entry name" value="CUZNDISMTASE"/>
</dbReference>
<dbReference type="InterPro" id="IPR018152">
    <property type="entry name" value="SOD_Cu/Zn_BS"/>
</dbReference>
<evidence type="ECO:0000256" key="1">
    <source>
        <dbReference type="RuleBase" id="RU000393"/>
    </source>
</evidence>
<dbReference type="GO" id="GO:0005576">
    <property type="term" value="C:extracellular region"/>
    <property type="evidence" value="ECO:0007669"/>
    <property type="project" value="InterPro"/>
</dbReference>
<dbReference type="GO" id="GO:0004784">
    <property type="term" value="F:superoxide dismutase activity"/>
    <property type="evidence" value="ECO:0007669"/>
    <property type="project" value="UniProtKB-EC"/>
</dbReference>
<gene>
    <name evidence="4" type="ORF">OFUS_LOCUS5178</name>
</gene>
<evidence type="ECO:0000259" key="3">
    <source>
        <dbReference type="PROSITE" id="PS50940"/>
    </source>
</evidence>
<proteinExistence type="inferred from homology"/>
<keyword evidence="1" id="KW-0560">Oxidoreductase</keyword>
<evidence type="ECO:0000313" key="5">
    <source>
        <dbReference type="Proteomes" id="UP000749559"/>
    </source>
</evidence>
<dbReference type="PANTHER" id="PTHR10003">
    <property type="entry name" value="SUPEROXIDE DISMUTASE CU-ZN -RELATED"/>
    <property type="match status" value="1"/>
</dbReference>
<dbReference type="InterPro" id="IPR024134">
    <property type="entry name" value="SOD_Cu/Zn_/chaperone"/>
</dbReference>
<dbReference type="GO" id="GO:0008061">
    <property type="term" value="F:chitin binding"/>
    <property type="evidence" value="ECO:0007669"/>
    <property type="project" value="InterPro"/>
</dbReference>
<dbReference type="GO" id="GO:0005507">
    <property type="term" value="F:copper ion binding"/>
    <property type="evidence" value="ECO:0007669"/>
    <property type="project" value="InterPro"/>
</dbReference>
<dbReference type="CDD" id="cd00305">
    <property type="entry name" value="Cu-Zn_Superoxide_Dismutase"/>
    <property type="match status" value="1"/>
</dbReference>
<dbReference type="InterPro" id="IPR002557">
    <property type="entry name" value="Chitin-bd_dom"/>
</dbReference>
<sequence>MKLFSFLAFVNVVSGQFECPVDIDGVPIDGNYPHETDCARYYNCWLGDPVEWSCEGGLWFDSWSMSCVNPIESDCKEEEFNFAYCDIVSNDPNEGQQIFGGLQFRQNKTGGVSDIYVQLRGFDPNDGELLHGMHVHTEGSIEGGCAATGGHFNPMSSNHGSPASDERHVGDLGNIEEDTTGSVSMVIVDDMISLLPVNPNYIIGRAIVVHATYDDYGLGNGTSLINGNAGARLACCVIMADDF</sequence>
<organism evidence="4 5">
    <name type="scientific">Owenia fusiformis</name>
    <name type="common">Polychaete worm</name>
    <dbReference type="NCBI Taxonomy" id="6347"/>
    <lineage>
        <taxon>Eukaryota</taxon>
        <taxon>Metazoa</taxon>
        <taxon>Spiralia</taxon>
        <taxon>Lophotrochozoa</taxon>
        <taxon>Annelida</taxon>
        <taxon>Polychaeta</taxon>
        <taxon>Sedentaria</taxon>
        <taxon>Canalipalpata</taxon>
        <taxon>Sabellida</taxon>
        <taxon>Oweniida</taxon>
        <taxon>Oweniidae</taxon>
        <taxon>Owenia</taxon>
    </lineage>
</organism>
<dbReference type="OrthoDB" id="2015551at2759"/>
<evidence type="ECO:0000313" key="4">
    <source>
        <dbReference type="EMBL" id="CAH1778225.1"/>
    </source>
</evidence>
<comment type="caution">
    <text evidence="4">The sequence shown here is derived from an EMBL/GenBank/DDBJ whole genome shotgun (WGS) entry which is preliminary data.</text>
</comment>